<protein>
    <submittedName>
        <fullName evidence="1">Uncharacterized protein</fullName>
    </submittedName>
</protein>
<reference evidence="2" key="2">
    <citation type="journal article" date="2017" name="Stand. Genomic Sci.">
        <title>Complete genome sequence of the sulfur-oxidizing chemolithoautotrophic Sulfurovum lithotrophicum 42BKTT.</title>
        <authorList>
            <person name="Jeon W."/>
            <person name="Priscilla L."/>
            <person name="Park G."/>
            <person name="Lee H."/>
            <person name="Lee N."/>
            <person name="Lee D."/>
            <person name="Kwon H."/>
            <person name="Ahn I."/>
            <person name="Lee C."/>
            <person name="Lee H."/>
            <person name="Ahn J."/>
        </authorList>
    </citation>
    <scope>NUCLEOTIDE SEQUENCE [LARGE SCALE GENOMIC DNA]</scope>
    <source>
        <strain evidence="2">ATCC BAA-797 / 42BKT</strain>
    </source>
</reference>
<gene>
    <name evidence="1" type="ORF">YH65_05710</name>
</gene>
<proteinExistence type="predicted"/>
<evidence type="ECO:0000313" key="1">
    <source>
        <dbReference type="EMBL" id="AKF24940.1"/>
    </source>
</evidence>
<sequence>MADITVTGITIIAAIDTEADTSIITGTDTTTAGATELNLEGMATTETKMTIKDTETIETEDTTGQVTGVMQQQYAITELYPHKEHVVTIDSKRN</sequence>
<name>A0A7U4M141_9BACT</name>
<dbReference type="EMBL" id="CP011308">
    <property type="protein sequence ID" value="AKF24940.1"/>
    <property type="molecule type" value="Genomic_DNA"/>
</dbReference>
<dbReference type="AlphaFoldDB" id="A0A7U4M141"/>
<dbReference type="KEGG" id="slh:YH65_05710"/>
<accession>A0A7U4M141</accession>
<keyword evidence="2" id="KW-1185">Reference proteome</keyword>
<reference evidence="1 2" key="1">
    <citation type="submission" date="2015-04" db="EMBL/GenBank/DDBJ databases">
        <title>Complete genome sequence of Sulfurovum lithotrophicum ATCC BAA-797T.</title>
        <authorList>
            <person name="Ahn J."/>
            <person name="Park G."/>
            <person name="Jeon W."/>
            <person name="Jang Y."/>
            <person name="Jang M."/>
            <person name="Lee H."/>
            <person name="Lee H."/>
        </authorList>
    </citation>
    <scope>NUCLEOTIDE SEQUENCE [LARGE SCALE GENOMIC DNA]</scope>
    <source>
        <strain evidence="2">ATCC BAA-797 / 42BKT</strain>
    </source>
</reference>
<organism evidence="1 2">
    <name type="scientific">Sulfurovum lithotrophicum</name>
    <dbReference type="NCBI Taxonomy" id="206403"/>
    <lineage>
        <taxon>Bacteria</taxon>
        <taxon>Pseudomonadati</taxon>
        <taxon>Campylobacterota</taxon>
        <taxon>Epsilonproteobacteria</taxon>
        <taxon>Campylobacterales</taxon>
        <taxon>Sulfurovaceae</taxon>
        <taxon>Sulfurovum</taxon>
    </lineage>
</organism>
<evidence type="ECO:0000313" key="2">
    <source>
        <dbReference type="Proteomes" id="UP000034444"/>
    </source>
</evidence>
<dbReference type="Proteomes" id="UP000034444">
    <property type="component" value="Chromosome"/>
</dbReference>